<sequence>MTTSTATAPTAGSPVRAPDEVGMPGHRRPGHTIIALSGAVDGAAAPALREHLLGALGRSGRLLILDLREVASADAAGLALLVGIRRRAAGLGIVVRIAAPGPQVAELLRVTGLDRALTVHPDQDVHA</sequence>
<comment type="caution">
    <text evidence="5">The sequence shown here is derived from an EMBL/GenBank/DDBJ whole genome shotgun (WGS) entry which is preliminary data.</text>
</comment>
<organism evidence="5 6">
    <name type="scientific">Actinomadura meridiana</name>
    <dbReference type="NCBI Taxonomy" id="559626"/>
    <lineage>
        <taxon>Bacteria</taxon>
        <taxon>Bacillati</taxon>
        <taxon>Actinomycetota</taxon>
        <taxon>Actinomycetes</taxon>
        <taxon>Streptosporangiales</taxon>
        <taxon>Thermomonosporaceae</taxon>
        <taxon>Actinomadura</taxon>
    </lineage>
</organism>
<proteinExistence type="inferred from homology"/>
<feature type="compositionally biased region" description="Low complexity" evidence="3">
    <location>
        <begin position="1"/>
        <end position="14"/>
    </location>
</feature>
<name>A0ABP8BZZ0_9ACTN</name>
<dbReference type="Gene3D" id="3.30.750.24">
    <property type="entry name" value="STAS domain"/>
    <property type="match status" value="1"/>
</dbReference>
<evidence type="ECO:0000256" key="2">
    <source>
        <dbReference type="RuleBase" id="RU003749"/>
    </source>
</evidence>
<reference evidence="6" key="1">
    <citation type="journal article" date="2019" name="Int. J. Syst. Evol. Microbiol.">
        <title>The Global Catalogue of Microorganisms (GCM) 10K type strain sequencing project: providing services to taxonomists for standard genome sequencing and annotation.</title>
        <authorList>
            <consortium name="The Broad Institute Genomics Platform"/>
            <consortium name="The Broad Institute Genome Sequencing Center for Infectious Disease"/>
            <person name="Wu L."/>
            <person name="Ma J."/>
        </authorList>
    </citation>
    <scope>NUCLEOTIDE SEQUENCE [LARGE SCALE GENOMIC DNA]</scope>
    <source>
        <strain evidence="6">JCM 17440</strain>
    </source>
</reference>
<dbReference type="SUPFAM" id="SSF52091">
    <property type="entry name" value="SpoIIaa-like"/>
    <property type="match status" value="1"/>
</dbReference>
<dbReference type="CDD" id="cd07043">
    <property type="entry name" value="STAS_anti-anti-sigma_factors"/>
    <property type="match status" value="1"/>
</dbReference>
<dbReference type="RefSeq" id="WP_344895545.1">
    <property type="nucleotide sequence ID" value="NZ_BAABAS010000006.1"/>
</dbReference>
<dbReference type="Proteomes" id="UP001501710">
    <property type="component" value="Unassembled WGS sequence"/>
</dbReference>
<evidence type="ECO:0000256" key="3">
    <source>
        <dbReference type="SAM" id="MobiDB-lite"/>
    </source>
</evidence>
<gene>
    <name evidence="5" type="ORF">GCM10022254_27530</name>
</gene>
<dbReference type="EMBL" id="BAABAS010000006">
    <property type="protein sequence ID" value="GAA4231144.1"/>
    <property type="molecule type" value="Genomic_DNA"/>
</dbReference>
<dbReference type="InterPro" id="IPR003658">
    <property type="entry name" value="Anti-sigma_ant"/>
</dbReference>
<evidence type="ECO:0000313" key="6">
    <source>
        <dbReference type="Proteomes" id="UP001501710"/>
    </source>
</evidence>
<dbReference type="NCBIfam" id="TIGR00377">
    <property type="entry name" value="ant_ant_sig"/>
    <property type="match status" value="1"/>
</dbReference>
<evidence type="ECO:0000313" key="5">
    <source>
        <dbReference type="EMBL" id="GAA4231144.1"/>
    </source>
</evidence>
<dbReference type="Pfam" id="PF01740">
    <property type="entry name" value="STAS"/>
    <property type="match status" value="1"/>
</dbReference>
<keyword evidence="6" id="KW-1185">Reference proteome</keyword>
<dbReference type="InterPro" id="IPR036513">
    <property type="entry name" value="STAS_dom_sf"/>
</dbReference>
<evidence type="ECO:0000256" key="1">
    <source>
        <dbReference type="ARBA" id="ARBA00009013"/>
    </source>
</evidence>
<dbReference type="PROSITE" id="PS50801">
    <property type="entry name" value="STAS"/>
    <property type="match status" value="1"/>
</dbReference>
<feature type="region of interest" description="Disordered" evidence="3">
    <location>
        <begin position="1"/>
        <end position="28"/>
    </location>
</feature>
<protein>
    <recommendedName>
        <fullName evidence="2">Anti-sigma factor antagonist</fullName>
    </recommendedName>
</protein>
<dbReference type="PANTHER" id="PTHR33495">
    <property type="entry name" value="ANTI-SIGMA FACTOR ANTAGONIST TM_1081-RELATED-RELATED"/>
    <property type="match status" value="1"/>
</dbReference>
<comment type="similarity">
    <text evidence="1 2">Belongs to the anti-sigma-factor antagonist family.</text>
</comment>
<feature type="domain" description="STAS" evidence="4">
    <location>
        <begin position="29"/>
        <end position="127"/>
    </location>
</feature>
<evidence type="ECO:0000259" key="4">
    <source>
        <dbReference type="PROSITE" id="PS50801"/>
    </source>
</evidence>
<dbReference type="PANTHER" id="PTHR33495:SF2">
    <property type="entry name" value="ANTI-SIGMA FACTOR ANTAGONIST TM_1081-RELATED"/>
    <property type="match status" value="1"/>
</dbReference>
<dbReference type="InterPro" id="IPR002645">
    <property type="entry name" value="STAS_dom"/>
</dbReference>
<accession>A0ABP8BZZ0</accession>